<organism evidence="1 2">
    <name type="scientific">Pseudomonas nitroreducens</name>
    <dbReference type="NCBI Taxonomy" id="46680"/>
    <lineage>
        <taxon>Bacteria</taxon>
        <taxon>Pseudomonadati</taxon>
        <taxon>Pseudomonadota</taxon>
        <taxon>Gammaproteobacteria</taxon>
        <taxon>Pseudomonadales</taxon>
        <taxon>Pseudomonadaceae</taxon>
        <taxon>Pseudomonas</taxon>
    </lineage>
</organism>
<proteinExistence type="predicted"/>
<dbReference type="STRING" id="46680.GCA_000807755_06406"/>
<evidence type="ECO:0000313" key="1">
    <source>
        <dbReference type="EMBL" id="OWP49246.1"/>
    </source>
</evidence>
<dbReference type="EMBL" id="NJBA01000007">
    <property type="protein sequence ID" value="OWP49246.1"/>
    <property type="molecule type" value="Genomic_DNA"/>
</dbReference>
<dbReference type="eggNOG" id="ENOG50339KB">
    <property type="taxonomic scope" value="Bacteria"/>
</dbReference>
<name>A0A246F7R9_PSENT</name>
<evidence type="ECO:0008006" key="3">
    <source>
        <dbReference type="Google" id="ProtNLM"/>
    </source>
</evidence>
<dbReference type="InterPro" id="IPR019289">
    <property type="entry name" value="Phage_tail_E/E"/>
</dbReference>
<dbReference type="AlphaFoldDB" id="A0A246F7R9"/>
<protein>
    <recommendedName>
        <fullName evidence="3">Phage tail assembly protein</fullName>
    </recommendedName>
</protein>
<evidence type="ECO:0000313" key="2">
    <source>
        <dbReference type="Proteomes" id="UP000198145"/>
    </source>
</evidence>
<dbReference type="Proteomes" id="UP000198145">
    <property type="component" value="Unassembled WGS sequence"/>
</dbReference>
<dbReference type="RefSeq" id="WP_088420372.1">
    <property type="nucleotide sequence ID" value="NZ_NJBA01000007.1"/>
</dbReference>
<dbReference type="Pfam" id="PF10109">
    <property type="entry name" value="Phage_TAC_7"/>
    <property type="match status" value="1"/>
</dbReference>
<gene>
    <name evidence="1" type="ORF">CEG18_21180</name>
</gene>
<accession>A0A246F7R9</accession>
<comment type="caution">
    <text evidence="1">The sequence shown here is derived from an EMBL/GenBank/DDBJ whole genome shotgun (WGS) entry which is preliminary data.</text>
</comment>
<reference evidence="1 2" key="1">
    <citation type="submission" date="2017-06" db="EMBL/GenBank/DDBJ databases">
        <title>Draft genome of Pseudomonas nitroreducens DF05.</title>
        <authorList>
            <person name="Iyer R."/>
        </authorList>
    </citation>
    <scope>NUCLEOTIDE SEQUENCE [LARGE SCALE GENOMIC DNA]</scope>
    <source>
        <strain evidence="1 2">DF05</strain>
    </source>
</reference>
<sequence length="113" mass="12454">MQDSVKQPAWLSLSEDAAVVKLSRPTSCNGVEVDALTLRAPTVRDIRLASKVASDDEERELQLFASLVQVSRQDLEGLKLSDYQRLQHAYFRLVREDADELRADAPVGAAAGD</sequence>